<evidence type="ECO:0000256" key="1">
    <source>
        <dbReference type="SAM" id="Phobius"/>
    </source>
</evidence>
<evidence type="ECO:0000313" key="2">
    <source>
        <dbReference type="EMBL" id="AFK37805.1"/>
    </source>
</evidence>
<reference evidence="2" key="1">
    <citation type="submission" date="2012-05" db="EMBL/GenBank/DDBJ databases">
        <authorList>
            <person name="Krishnakumar V."/>
            <person name="Cheung F."/>
            <person name="Xiao Y."/>
            <person name="Chan A."/>
            <person name="Moskal W.A."/>
            <person name="Town C.D."/>
        </authorList>
    </citation>
    <scope>NUCLEOTIDE SEQUENCE</scope>
</reference>
<keyword evidence="1" id="KW-1133">Transmembrane helix</keyword>
<accession>I3SC13</accession>
<proteinExistence type="evidence at transcript level"/>
<dbReference type="EMBL" id="BT138010">
    <property type="protein sequence ID" value="AFK37805.1"/>
    <property type="molecule type" value="mRNA"/>
</dbReference>
<organism evidence="2">
    <name type="scientific">Lotus japonicus</name>
    <name type="common">Lotus corniculatus var. japonicus</name>
    <dbReference type="NCBI Taxonomy" id="34305"/>
    <lineage>
        <taxon>Eukaryota</taxon>
        <taxon>Viridiplantae</taxon>
        <taxon>Streptophyta</taxon>
        <taxon>Embryophyta</taxon>
        <taxon>Tracheophyta</taxon>
        <taxon>Spermatophyta</taxon>
        <taxon>Magnoliopsida</taxon>
        <taxon>eudicotyledons</taxon>
        <taxon>Gunneridae</taxon>
        <taxon>Pentapetalae</taxon>
        <taxon>rosids</taxon>
        <taxon>fabids</taxon>
        <taxon>Fabales</taxon>
        <taxon>Fabaceae</taxon>
        <taxon>Papilionoideae</taxon>
        <taxon>50 kb inversion clade</taxon>
        <taxon>NPAAA clade</taxon>
        <taxon>Hologalegina</taxon>
        <taxon>robinioid clade</taxon>
        <taxon>Loteae</taxon>
        <taxon>Lotus</taxon>
    </lineage>
</organism>
<protein>
    <submittedName>
        <fullName evidence="2">Uncharacterized protein</fullName>
    </submittedName>
</protein>
<name>I3SC13_LOTJA</name>
<dbReference type="AlphaFoldDB" id="I3SC13"/>
<keyword evidence="1" id="KW-0472">Membrane</keyword>
<feature type="transmembrane region" description="Helical" evidence="1">
    <location>
        <begin position="34"/>
        <end position="54"/>
    </location>
</feature>
<sequence>MQLSPLLCDHQIRPSTTVSAAGSRRCRRYHHRCYQSYSSISYFVLSFAAGVWNLQKSFFFPRFSDLSY</sequence>
<keyword evidence="1" id="KW-0812">Transmembrane</keyword>